<dbReference type="AlphaFoldDB" id="A0A6V7U0F5"/>
<evidence type="ECO:0000313" key="1">
    <source>
        <dbReference type="EMBL" id="CAD2140540.1"/>
    </source>
</evidence>
<gene>
    <name evidence="1" type="ORF">MENT_LOCUS6541</name>
</gene>
<dbReference type="EMBL" id="CAJEWN010000025">
    <property type="protein sequence ID" value="CAD2140540.1"/>
    <property type="molecule type" value="Genomic_DNA"/>
</dbReference>
<protein>
    <submittedName>
        <fullName evidence="1">Uncharacterized protein</fullName>
    </submittedName>
</protein>
<sequence>MLTLLLHFNDWDNEGLKRRKSHIGKRSQCEKEGCDLLYVGPKAKYTRIPTKVSITQAINIPKATRRKDFPLLCGGGVLAGVKRRSSTPRRR</sequence>
<comment type="caution">
    <text evidence="1">The sequence shown here is derived from an EMBL/GenBank/DDBJ whole genome shotgun (WGS) entry which is preliminary data.</text>
</comment>
<accession>A0A6V7U0F5</accession>
<organism evidence="1 2">
    <name type="scientific">Meloidogyne enterolobii</name>
    <name type="common">Root-knot nematode worm</name>
    <name type="synonym">Meloidogyne mayaguensis</name>
    <dbReference type="NCBI Taxonomy" id="390850"/>
    <lineage>
        <taxon>Eukaryota</taxon>
        <taxon>Metazoa</taxon>
        <taxon>Ecdysozoa</taxon>
        <taxon>Nematoda</taxon>
        <taxon>Chromadorea</taxon>
        <taxon>Rhabditida</taxon>
        <taxon>Tylenchina</taxon>
        <taxon>Tylenchomorpha</taxon>
        <taxon>Tylenchoidea</taxon>
        <taxon>Meloidogynidae</taxon>
        <taxon>Meloidogyninae</taxon>
        <taxon>Meloidogyne</taxon>
    </lineage>
</organism>
<dbReference type="Proteomes" id="UP000580250">
    <property type="component" value="Unassembled WGS sequence"/>
</dbReference>
<proteinExistence type="predicted"/>
<reference evidence="1 2" key="1">
    <citation type="submission" date="2020-08" db="EMBL/GenBank/DDBJ databases">
        <authorList>
            <person name="Koutsovoulos G."/>
            <person name="Danchin GJ E."/>
        </authorList>
    </citation>
    <scope>NUCLEOTIDE SEQUENCE [LARGE SCALE GENOMIC DNA]</scope>
</reference>
<name>A0A6V7U0F5_MELEN</name>
<evidence type="ECO:0000313" key="2">
    <source>
        <dbReference type="Proteomes" id="UP000580250"/>
    </source>
</evidence>